<dbReference type="EMBL" id="JABSTQ010011368">
    <property type="protein sequence ID" value="KAG0412182.1"/>
    <property type="molecule type" value="Genomic_DNA"/>
</dbReference>
<dbReference type="Proteomes" id="UP000805193">
    <property type="component" value="Unassembled WGS sequence"/>
</dbReference>
<name>A0AC60NYM2_IXOPE</name>
<comment type="caution">
    <text evidence="1">The sequence shown here is derived from an EMBL/GenBank/DDBJ whole genome shotgun (WGS) entry which is preliminary data.</text>
</comment>
<protein>
    <submittedName>
        <fullName evidence="1">Uncharacterized protein</fullName>
    </submittedName>
</protein>
<gene>
    <name evidence="1" type="ORF">HPB47_010697</name>
</gene>
<reference evidence="1 2" key="1">
    <citation type="journal article" date="2020" name="Cell">
        <title>Large-Scale Comparative Analyses of Tick Genomes Elucidate Their Genetic Diversity and Vector Capacities.</title>
        <authorList>
            <consortium name="Tick Genome and Microbiome Consortium (TIGMIC)"/>
            <person name="Jia N."/>
            <person name="Wang J."/>
            <person name="Shi W."/>
            <person name="Du L."/>
            <person name="Sun Y."/>
            <person name="Zhan W."/>
            <person name="Jiang J.F."/>
            <person name="Wang Q."/>
            <person name="Zhang B."/>
            <person name="Ji P."/>
            <person name="Bell-Sakyi L."/>
            <person name="Cui X.M."/>
            <person name="Yuan T.T."/>
            <person name="Jiang B.G."/>
            <person name="Yang W.F."/>
            <person name="Lam T.T."/>
            <person name="Chang Q.C."/>
            <person name="Ding S.J."/>
            <person name="Wang X.J."/>
            <person name="Zhu J.G."/>
            <person name="Ruan X.D."/>
            <person name="Zhao L."/>
            <person name="Wei J.T."/>
            <person name="Ye R.Z."/>
            <person name="Que T.C."/>
            <person name="Du C.H."/>
            <person name="Zhou Y.H."/>
            <person name="Cheng J.X."/>
            <person name="Dai P.F."/>
            <person name="Guo W.B."/>
            <person name="Han X.H."/>
            <person name="Huang E.J."/>
            <person name="Li L.F."/>
            <person name="Wei W."/>
            <person name="Gao Y.C."/>
            <person name="Liu J.Z."/>
            <person name="Shao H.Z."/>
            <person name="Wang X."/>
            <person name="Wang C.C."/>
            <person name="Yang T.C."/>
            <person name="Huo Q.B."/>
            <person name="Li W."/>
            <person name="Chen H.Y."/>
            <person name="Chen S.E."/>
            <person name="Zhou L.G."/>
            <person name="Ni X.B."/>
            <person name="Tian J.H."/>
            <person name="Sheng Y."/>
            <person name="Liu T."/>
            <person name="Pan Y.S."/>
            <person name="Xia L.Y."/>
            <person name="Li J."/>
            <person name="Zhao F."/>
            <person name="Cao W.C."/>
        </authorList>
    </citation>
    <scope>NUCLEOTIDE SEQUENCE [LARGE SCALE GENOMIC DNA]</scope>
    <source>
        <strain evidence="1">Iper-2018</strain>
    </source>
</reference>
<proteinExistence type="predicted"/>
<accession>A0AC60NYM2</accession>
<evidence type="ECO:0000313" key="2">
    <source>
        <dbReference type="Proteomes" id="UP000805193"/>
    </source>
</evidence>
<evidence type="ECO:0000313" key="1">
    <source>
        <dbReference type="EMBL" id="KAG0412182.1"/>
    </source>
</evidence>
<sequence length="72" mass="7706">MGVAFCSAPVLGSTGAAGPRLFTIHLIDANTDNLPKAHTCFNRIDLPPYESPDKLTEKLTQAIEETCGFAVE</sequence>
<organism evidence="1 2">
    <name type="scientific">Ixodes persulcatus</name>
    <name type="common">Taiga tick</name>
    <dbReference type="NCBI Taxonomy" id="34615"/>
    <lineage>
        <taxon>Eukaryota</taxon>
        <taxon>Metazoa</taxon>
        <taxon>Ecdysozoa</taxon>
        <taxon>Arthropoda</taxon>
        <taxon>Chelicerata</taxon>
        <taxon>Arachnida</taxon>
        <taxon>Acari</taxon>
        <taxon>Parasitiformes</taxon>
        <taxon>Ixodida</taxon>
        <taxon>Ixodoidea</taxon>
        <taxon>Ixodidae</taxon>
        <taxon>Ixodinae</taxon>
        <taxon>Ixodes</taxon>
    </lineage>
</organism>
<keyword evidence="2" id="KW-1185">Reference proteome</keyword>